<dbReference type="EMBL" id="PGCJ01000065">
    <property type="protein sequence ID" value="PLW53224.1"/>
    <property type="molecule type" value="Genomic_DNA"/>
</dbReference>
<protein>
    <submittedName>
        <fullName evidence="2">Uncharacterized protein</fullName>
    </submittedName>
</protein>
<feature type="compositionally biased region" description="Acidic residues" evidence="1">
    <location>
        <begin position="42"/>
        <end position="54"/>
    </location>
</feature>
<keyword evidence="3" id="KW-1185">Reference proteome</keyword>
<evidence type="ECO:0000256" key="1">
    <source>
        <dbReference type="SAM" id="MobiDB-lite"/>
    </source>
</evidence>
<accession>A0A2N5VT92</accession>
<reference evidence="2 3" key="1">
    <citation type="submission" date="2017-11" db="EMBL/GenBank/DDBJ databases">
        <title>De novo assembly and phasing of dikaryotic genomes from two isolates of Puccinia coronata f. sp. avenae, the causal agent of oat crown rust.</title>
        <authorList>
            <person name="Miller M.E."/>
            <person name="Zhang Y."/>
            <person name="Omidvar V."/>
            <person name="Sperschneider J."/>
            <person name="Schwessinger B."/>
            <person name="Raley C."/>
            <person name="Palmer J.M."/>
            <person name="Garnica D."/>
            <person name="Upadhyaya N."/>
            <person name="Rathjen J."/>
            <person name="Taylor J.M."/>
            <person name="Park R.F."/>
            <person name="Dodds P.N."/>
            <person name="Hirsch C.D."/>
            <person name="Kianian S.F."/>
            <person name="Figueroa M."/>
        </authorList>
    </citation>
    <scope>NUCLEOTIDE SEQUENCE [LARGE SCALE GENOMIC DNA]</scope>
    <source>
        <strain evidence="2">12NC29</strain>
    </source>
</reference>
<evidence type="ECO:0000313" key="2">
    <source>
        <dbReference type="EMBL" id="PLW53224.1"/>
    </source>
</evidence>
<feature type="compositionally biased region" description="Basic and acidic residues" evidence="1">
    <location>
        <begin position="75"/>
        <end position="105"/>
    </location>
</feature>
<evidence type="ECO:0000313" key="3">
    <source>
        <dbReference type="Proteomes" id="UP000235388"/>
    </source>
</evidence>
<feature type="compositionally biased region" description="Acidic residues" evidence="1">
    <location>
        <begin position="9"/>
        <end position="19"/>
    </location>
</feature>
<sequence length="187" mass="20503">MIELHGEDSDSDKEDGAEESDSKHQTTKKASGSESKNHEGNIDELDPAEDESDESSGGSSVDLRLYMVNRGRITQSDDSKSNVPEKEDKTTQSNETKPDLPHRSVDVQDIAVHSTLWDPPVPRTGKSGTTQVSWDVGAQHNKASHSEPIAPVVYAHFGPVPSCLIEQLPANILSSYNEWQFFLCTAQ</sequence>
<dbReference type="AlphaFoldDB" id="A0A2N5VT92"/>
<comment type="caution">
    <text evidence="2">The sequence shown here is derived from an EMBL/GenBank/DDBJ whole genome shotgun (WGS) entry which is preliminary data.</text>
</comment>
<gene>
    <name evidence="2" type="ORF">PCANC_07491</name>
</gene>
<proteinExistence type="predicted"/>
<name>A0A2N5VT92_9BASI</name>
<feature type="region of interest" description="Disordered" evidence="1">
    <location>
        <begin position="1"/>
        <end position="105"/>
    </location>
</feature>
<dbReference type="Proteomes" id="UP000235388">
    <property type="component" value="Unassembled WGS sequence"/>
</dbReference>
<organism evidence="2 3">
    <name type="scientific">Puccinia coronata f. sp. avenae</name>
    <dbReference type="NCBI Taxonomy" id="200324"/>
    <lineage>
        <taxon>Eukaryota</taxon>
        <taxon>Fungi</taxon>
        <taxon>Dikarya</taxon>
        <taxon>Basidiomycota</taxon>
        <taxon>Pucciniomycotina</taxon>
        <taxon>Pucciniomycetes</taxon>
        <taxon>Pucciniales</taxon>
        <taxon>Pucciniaceae</taxon>
        <taxon>Puccinia</taxon>
    </lineage>
</organism>